<sequence>MNSEFTLAVHSLALLSIYPGQMATSDFLAESASVHPVRMRKVLSMLKKKNYINSKEGAGGGFILSCDPAEVSLDEIYELTSVGSLKPKCPEANSKCVVGANLSTVLGGIFQDGEDHLTSFLKKYTISDIIHTLKERQC</sequence>
<dbReference type="PANTHER" id="PTHR33221">
    <property type="entry name" value="WINGED HELIX-TURN-HELIX TRANSCRIPTIONAL REGULATOR, RRF2 FAMILY"/>
    <property type="match status" value="1"/>
</dbReference>
<dbReference type="Gene3D" id="1.10.10.10">
    <property type="entry name" value="Winged helix-like DNA-binding domain superfamily/Winged helix DNA-binding domain"/>
    <property type="match status" value="1"/>
</dbReference>
<dbReference type="Proteomes" id="UP000308230">
    <property type="component" value="Unassembled WGS sequence"/>
</dbReference>
<evidence type="ECO:0000313" key="1">
    <source>
        <dbReference type="EMBL" id="TLS35352.1"/>
    </source>
</evidence>
<keyword evidence="2" id="KW-1185">Reference proteome</keyword>
<dbReference type="SUPFAM" id="SSF46785">
    <property type="entry name" value="Winged helix' DNA-binding domain"/>
    <property type="match status" value="1"/>
</dbReference>
<dbReference type="AlphaFoldDB" id="A0A5R9EVU4"/>
<dbReference type="OrthoDB" id="3242805at2"/>
<reference evidence="1 2" key="1">
    <citation type="submission" date="2019-04" db="EMBL/GenBank/DDBJ databases">
        <title>Bacillus caeni sp. nov., a bacterium isolated from mangrove sediment.</title>
        <authorList>
            <person name="Huang H."/>
            <person name="Mo K."/>
            <person name="Hu Y."/>
        </authorList>
    </citation>
    <scope>NUCLEOTIDE SEQUENCE [LARGE SCALE GENOMIC DNA]</scope>
    <source>
        <strain evidence="1 2">HB172195</strain>
    </source>
</reference>
<dbReference type="Pfam" id="PF02082">
    <property type="entry name" value="Rrf2"/>
    <property type="match status" value="1"/>
</dbReference>
<dbReference type="PROSITE" id="PS51197">
    <property type="entry name" value="HTH_RRF2_2"/>
    <property type="match status" value="1"/>
</dbReference>
<dbReference type="PANTHER" id="PTHR33221:SF15">
    <property type="entry name" value="HTH-TYPE TRANSCRIPTIONAL REGULATOR YWGB-RELATED"/>
    <property type="match status" value="1"/>
</dbReference>
<dbReference type="InterPro" id="IPR000944">
    <property type="entry name" value="Tscrpt_reg_Rrf2"/>
</dbReference>
<dbReference type="GO" id="GO:0003700">
    <property type="term" value="F:DNA-binding transcription factor activity"/>
    <property type="evidence" value="ECO:0007669"/>
    <property type="project" value="TreeGrafter"/>
</dbReference>
<evidence type="ECO:0000313" key="2">
    <source>
        <dbReference type="Proteomes" id="UP000308230"/>
    </source>
</evidence>
<accession>A0A5R9EVU4</accession>
<proteinExistence type="predicted"/>
<gene>
    <name evidence="1" type="ORF">FCL54_20920</name>
</gene>
<dbReference type="InterPro" id="IPR036390">
    <property type="entry name" value="WH_DNA-bd_sf"/>
</dbReference>
<dbReference type="EMBL" id="SWLG01000023">
    <property type="protein sequence ID" value="TLS35352.1"/>
    <property type="molecule type" value="Genomic_DNA"/>
</dbReference>
<name>A0A5R9EVU4_9BACL</name>
<dbReference type="GO" id="GO:0005829">
    <property type="term" value="C:cytosol"/>
    <property type="evidence" value="ECO:0007669"/>
    <property type="project" value="TreeGrafter"/>
</dbReference>
<dbReference type="InterPro" id="IPR036388">
    <property type="entry name" value="WH-like_DNA-bd_sf"/>
</dbReference>
<dbReference type="RefSeq" id="WP_138129130.1">
    <property type="nucleotide sequence ID" value="NZ_SWLG01000023.1"/>
</dbReference>
<protein>
    <submittedName>
        <fullName evidence="1">Rrf2 family transcriptional regulator</fullName>
    </submittedName>
</protein>
<organism evidence="1 2">
    <name type="scientific">Exobacillus caeni</name>
    <dbReference type="NCBI Taxonomy" id="2574798"/>
    <lineage>
        <taxon>Bacteria</taxon>
        <taxon>Bacillati</taxon>
        <taxon>Bacillota</taxon>
        <taxon>Bacilli</taxon>
        <taxon>Bacillales</taxon>
        <taxon>Guptibacillaceae</taxon>
        <taxon>Exobacillus</taxon>
    </lineage>
</organism>
<comment type="caution">
    <text evidence="1">The sequence shown here is derived from an EMBL/GenBank/DDBJ whole genome shotgun (WGS) entry which is preliminary data.</text>
</comment>